<protein>
    <submittedName>
        <fullName evidence="5">Methionine-gamma-lyase</fullName>
    </submittedName>
</protein>
<feature type="modified residue" description="N6-(pyridoxal phosphate)lysine" evidence="3">
    <location>
        <position position="241"/>
    </location>
</feature>
<evidence type="ECO:0000313" key="5">
    <source>
        <dbReference type="EMBL" id="RBP06498.1"/>
    </source>
</evidence>
<evidence type="ECO:0000256" key="2">
    <source>
        <dbReference type="ARBA" id="ARBA00022898"/>
    </source>
</evidence>
<dbReference type="InterPro" id="IPR015422">
    <property type="entry name" value="PyrdxlP-dep_Trfase_small"/>
</dbReference>
<dbReference type="Pfam" id="PF01053">
    <property type="entry name" value="Cys_Met_Meta_PP"/>
    <property type="match status" value="1"/>
</dbReference>
<dbReference type="RefSeq" id="WP_113891563.1">
    <property type="nucleotide sequence ID" value="NZ_QNRK01000030.1"/>
</dbReference>
<dbReference type="NCBIfam" id="NF005455">
    <property type="entry name" value="PRK07049.1"/>
    <property type="match status" value="1"/>
</dbReference>
<dbReference type="PANTHER" id="PTHR11808:SF86">
    <property type="entry name" value="METHIONINE GAMMA-LYASE"/>
    <property type="match status" value="1"/>
</dbReference>
<organism evidence="5 6">
    <name type="scientific">Roseiarcus fermentans</name>
    <dbReference type="NCBI Taxonomy" id="1473586"/>
    <lineage>
        <taxon>Bacteria</taxon>
        <taxon>Pseudomonadati</taxon>
        <taxon>Pseudomonadota</taxon>
        <taxon>Alphaproteobacteria</taxon>
        <taxon>Hyphomicrobiales</taxon>
        <taxon>Roseiarcaceae</taxon>
        <taxon>Roseiarcus</taxon>
    </lineage>
</organism>
<keyword evidence="6" id="KW-1185">Reference proteome</keyword>
<dbReference type="InterPro" id="IPR015421">
    <property type="entry name" value="PyrdxlP-dep_Trfase_major"/>
</dbReference>
<sequence>MSDQRWRRKRIGDRALAPETLMMGYGYDPFLSERSLKPPVFLTSTFVFRTAEDGKAFFELAYGLRARRPNEEPGLIYSRINNPDLEMLEDRLAIWDEAEANLVFASGMAAISTTLWAYARPGSTIVHSGPVYGGTDFLLRKILPQFGVTPIEFFAEGGNPAMEQAVAAARRAGPVAALYLETPANPTNGLVDIARARELAETLKGPDGRRPVVVVDNTFLGPLYQTPIALGADLVVTSLTKYVGGHSDLIAGGCSGTLAALEPIRGFRTILGTMCDPHTGWLLMRSLETLKLRMTASADGALKVASFLKGHPRVASVWYLGFLPDDHPDRPLFQRQCKSAGSTFAFEVVGGEAEAFAALNKLEVFKLAVSLGGTESLASHPASMTHSDIAAEEQVRLGITPALIRLSVGIENPDDLIADLDQALRG</sequence>
<dbReference type="Gene3D" id="3.40.640.10">
    <property type="entry name" value="Type I PLP-dependent aspartate aminotransferase-like (Major domain)"/>
    <property type="match status" value="1"/>
</dbReference>
<dbReference type="Gene3D" id="3.90.1150.10">
    <property type="entry name" value="Aspartate Aminotransferase, domain 1"/>
    <property type="match status" value="1"/>
</dbReference>
<dbReference type="OrthoDB" id="9805807at2"/>
<dbReference type="CDD" id="cd00614">
    <property type="entry name" value="CGS_like"/>
    <property type="match status" value="1"/>
</dbReference>
<comment type="similarity">
    <text evidence="4">Belongs to the trans-sulfuration enzymes family.</text>
</comment>
<keyword evidence="5" id="KW-0456">Lyase</keyword>
<proteinExistence type="inferred from homology"/>
<dbReference type="InterPro" id="IPR000277">
    <property type="entry name" value="Cys/Met-Metab_PyrdxlP-dep_enz"/>
</dbReference>
<evidence type="ECO:0000256" key="4">
    <source>
        <dbReference type="RuleBase" id="RU362118"/>
    </source>
</evidence>
<dbReference type="InterPro" id="IPR015424">
    <property type="entry name" value="PyrdxlP-dep_Trfase"/>
</dbReference>
<evidence type="ECO:0000256" key="3">
    <source>
        <dbReference type="PIRSR" id="PIRSR001434-2"/>
    </source>
</evidence>
<dbReference type="PIRSF" id="PIRSF001434">
    <property type="entry name" value="CGS"/>
    <property type="match status" value="1"/>
</dbReference>
<evidence type="ECO:0000313" key="6">
    <source>
        <dbReference type="Proteomes" id="UP000253529"/>
    </source>
</evidence>
<dbReference type="SUPFAM" id="SSF53383">
    <property type="entry name" value="PLP-dependent transferases"/>
    <property type="match status" value="1"/>
</dbReference>
<evidence type="ECO:0000256" key="1">
    <source>
        <dbReference type="ARBA" id="ARBA00001933"/>
    </source>
</evidence>
<dbReference type="PANTHER" id="PTHR11808">
    <property type="entry name" value="TRANS-SULFURATION ENZYME FAMILY MEMBER"/>
    <property type="match status" value="1"/>
</dbReference>
<gene>
    <name evidence="5" type="ORF">DFR50_13055</name>
</gene>
<accession>A0A366EVU6</accession>
<reference evidence="5 6" key="1">
    <citation type="submission" date="2018-06" db="EMBL/GenBank/DDBJ databases">
        <title>Genomic Encyclopedia of Type Strains, Phase IV (KMG-IV): sequencing the most valuable type-strain genomes for metagenomic binning, comparative biology and taxonomic classification.</title>
        <authorList>
            <person name="Goeker M."/>
        </authorList>
    </citation>
    <scope>NUCLEOTIDE SEQUENCE [LARGE SCALE GENOMIC DNA]</scope>
    <source>
        <strain evidence="5 6">DSM 24875</strain>
    </source>
</reference>
<dbReference type="Proteomes" id="UP000253529">
    <property type="component" value="Unassembled WGS sequence"/>
</dbReference>
<dbReference type="GO" id="GO:0019346">
    <property type="term" value="P:transsulfuration"/>
    <property type="evidence" value="ECO:0007669"/>
    <property type="project" value="InterPro"/>
</dbReference>
<dbReference type="PROSITE" id="PS00868">
    <property type="entry name" value="CYS_MET_METAB_PP"/>
    <property type="match status" value="1"/>
</dbReference>
<keyword evidence="2 3" id="KW-0663">Pyridoxal phosphate</keyword>
<dbReference type="InterPro" id="IPR054542">
    <property type="entry name" value="Cys_met_metab_PP"/>
</dbReference>
<dbReference type="FunFam" id="3.40.640.10:FF:000046">
    <property type="entry name" value="Cystathionine gamma-lyase"/>
    <property type="match status" value="1"/>
</dbReference>
<comment type="cofactor">
    <cofactor evidence="1 4">
        <name>pyridoxal 5'-phosphate</name>
        <dbReference type="ChEBI" id="CHEBI:597326"/>
    </cofactor>
</comment>
<name>A0A366EVU6_9HYPH</name>
<dbReference type="EMBL" id="QNRK01000030">
    <property type="protein sequence ID" value="RBP06498.1"/>
    <property type="molecule type" value="Genomic_DNA"/>
</dbReference>
<dbReference type="GO" id="GO:0016846">
    <property type="term" value="F:carbon-sulfur lyase activity"/>
    <property type="evidence" value="ECO:0007669"/>
    <property type="project" value="TreeGrafter"/>
</dbReference>
<comment type="caution">
    <text evidence="5">The sequence shown here is derived from an EMBL/GenBank/DDBJ whole genome shotgun (WGS) entry which is preliminary data.</text>
</comment>
<dbReference type="AlphaFoldDB" id="A0A366EVU6"/>
<dbReference type="GO" id="GO:0030170">
    <property type="term" value="F:pyridoxal phosphate binding"/>
    <property type="evidence" value="ECO:0007669"/>
    <property type="project" value="InterPro"/>
</dbReference>
<dbReference type="GO" id="GO:0005737">
    <property type="term" value="C:cytoplasm"/>
    <property type="evidence" value="ECO:0007669"/>
    <property type="project" value="TreeGrafter"/>
</dbReference>